<feature type="transmembrane region" description="Helical" evidence="1">
    <location>
        <begin position="161"/>
        <end position="189"/>
    </location>
</feature>
<dbReference type="Proteomes" id="UP000030481">
    <property type="component" value="Unassembled WGS sequence"/>
</dbReference>
<dbReference type="EMBL" id="JNAR01000002">
    <property type="protein sequence ID" value="KGG10528.1"/>
    <property type="molecule type" value="Genomic_DNA"/>
</dbReference>
<protein>
    <recommendedName>
        <fullName evidence="4">Glycosyltransferase RgtA/B/C/D-like domain-containing protein</fullName>
    </recommendedName>
</protein>
<keyword evidence="1" id="KW-0472">Membrane</keyword>
<evidence type="ECO:0008006" key="4">
    <source>
        <dbReference type="Google" id="ProtNLM"/>
    </source>
</evidence>
<dbReference type="AlphaFoldDB" id="A0A0A2B8Z6"/>
<evidence type="ECO:0000313" key="3">
    <source>
        <dbReference type="Proteomes" id="UP000030481"/>
    </source>
</evidence>
<organism evidence="2 3">
    <name type="scientific">Prochlorococcus marinus str. MIT 9401</name>
    <dbReference type="NCBI Taxonomy" id="167551"/>
    <lineage>
        <taxon>Bacteria</taxon>
        <taxon>Bacillati</taxon>
        <taxon>Cyanobacteriota</taxon>
        <taxon>Cyanophyceae</taxon>
        <taxon>Synechococcales</taxon>
        <taxon>Prochlorococcaceae</taxon>
        <taxon>Prochlorococcus</taxon>
    </lineage>
</organism>
<feature type="transmembrane region" description="Helical" evidence="1">
    <location>
        <begin position="201"/>
        <end position="220"/>
    </location>
</feature>
<keyword evidence="1" id="KW-0812">Transmembrane</keyword>
<keyword evidence="1" id="KW-1133">Transmembrane helix</keyword>
<reference evidence="3" key="1">
    <citation type="journal article" date="2014" name="Sci. Data">
        <title>Genomes of diverse isolates of the marine cyanobacterium Prochlorococcus.</title>
        <authorList>
            <person name="Biller S."/>
            <person name="Berube P."/>
            <person name="Thompson J."/>
            <person name="Kelly L."/>
            <person name="Roggensack S."/>
            <person name="Awad L."/>
            <person name="Roache-Johnson K."/>
            <person name="Ding H."/>
            <person name="Giovannoni S.J."/>
            <person name="Moore L.R."/>
            <person name="Chisholm S.W."/>
        </authorList>
    </citation>
    <scope>NUCLEOTIDE SEQUENCE [LARGE SCALE GENOMIC DNA]</scope>
</reference>
<feature type="transmembrane region" description="Helical" evidence="1">
    <location>
        <begin position="116"/>
        <end position="133"/>
    </location>
</feature>
<gene>
    <name evidence="2" type="ORF">EV01_0156</name>
</gene>
<feature type="transmembrane region" description="Helical" evidence="1">
    <location>
        <begin position="323"/>
        <end position="345"/>
    </location>
</feature>
<dbReference type="RefSeq" id="WP_032518313.1">
    <property type="nucleotide sequence ID" value="NZ_JNAR01000002.1"/>
</dbReference>
<feature type="transmembrane region" description="Helical" evidence="1">
    <location>
        <begin position="12"/>
        <end position="37"/>
    </location>
</feature>
<feature type="transmembrane region" description="Helical" evidence="1">
    <location>
        <begin position="86"/>
        <end position="104"/>
    </location>
</feature>
<name>A0A0A2B8Z6_PROMR</name>
<accession>A0A0A2B8Z6</accession>
<sequence>MYLQKNKKLSSLRIFLNTFYVFIFFRILASFAIYLFLKDYDSRFFSFTDLDFYNSAEGLNIFSPNYFYSKLVSTIGYSANTMHDNIFIFFSSIVSIIFVFPYVLISTKVLNKKSRYLFNILLASHPYLVLYSLKLDSSIFPLLAISIFNLYLFFKNTRNYIFLIITSTLCLFLRNSLLPFSMLIYILLFFEKNNFTKIHKYLIFGSMICTTFILVSQIGYGIEYVNQNFGCFSFENISEFFNQYFGINFSKFISLITTPLIHLGLNLGAREAISLYCFNLPVEIASSSFVNLFSTLGFFLFHTFLLIKLIFWIKMNFSLKNLIILIPFSILLPTLYGAAHMRYLLPLIPMLLLWQFIPKREETNFSYLKSQKNT</sequence>
<proteinExistence type="predicted"/>
<feature type="transmembrane region" description="Helical" evidence="1">
    <location>
        <begin position="139"/>
        <end position="154"/>
    </location>
</feature>
<evidence type="ECO:0000313" key="2">
    <source>
        <dbReference type="EMBL" id="KGG10528.1"/>
    </source>
</evidence>
<evidence type="ECO:0000256" key="1">
    <source>
        <dbReference type="SAM" id="Phobius"/>
    </source>
</evidence>
<feature type="transmembrane region" description="Helical" evidence="1">
    <location>
        <begin position="252"/>
        <end position="269"/>
    </location>
</feature>
<comment type="caution">
    <text evidence="2">The sequence shown here is derived from an EMBL/GenBank/DDBJ whole genome shotgun (WGS) entry which is preliminary data.</text>
</comment>
<feature type="transmembrane region" description="Helical" evidence="1">
    <location>
        <begin position="289"/>
        <end position="311"/>
    </location>
</feature>